<dbReference type="Proteomes" id="UP001281614">
    <property type="component" value="Unassembled WGS sequence"/>
</dbReference>
<protein>
    <submittedName>
        <fullName evidence="2">Uncharacterized protein</fullName>
    </submittedName>
</protein>
<sequence>MTGEEGSPVNSAENEADLGNPSARGKRSSNAW</sequence>
<gene>
    <name evidence="2" type="ORF">CKAH01_12410</name>
</gene>
<organism evidence="2 3">
    <name type="scientific">Colletotrichum kahawae</name>
    <name type="common">Coffee berry disease fungus</name>
    <dbReference type="NCBI Taxonomy" id="34407"/>
    <lineage>
        <taxon>Eukaryota</taxon>
        <taxon>Fungi</taxon>
        <taxon>Dikarya</taxon>
        <taxon>Ascomycota</taxon>
        <taxon>Pezizomycotina</taxon>
        <taxon>Sordariomycetes</taxon>
        <taxon>Hypocreomycetidae</taxon>
        <taxon>Glomerellales</taxon>
        <taxon>Glomerellaceae</taxon>
        <taxon>Colletotrichum</taxon>
        <taxon>Colletotrichum gloeosporioides species complex</taxon>
    </lineage>
</organism>
<comment type="caution">
    <text evidence="2">The sequence shown here is derived from an EMBL/GenBank/DDBJ whole genome shotgun (WGS) entry which is preliminary data.</text>
</comment>
<dbReference type="EMBL" id="VYYT01000027">
    <property type="protein sequence ID" value="KAK2776494.1"/>
    <property type="molecule type" value="Genomic_DNA"/>
</dbReference>
<feature type="region of interest" description="Disordered" evidence="1">
    <location>
        <begin position="1"/>
        <end position="32"/>
    </location>
</feature>
<accession>A0AAE0DCT8</accession>
<keyword evidence="3" id="KW-1185">Reference proteome</keyword>
<evidence type="ECO:0000313" key="3">
    <source>
        <dbReference type="Proteomes" id="UP001281614"/>
    </source>
</evidence>
<evidence type="ECO:0000256" key="1">
    <source>
        <dbReference type="SAM" id="MobiDB-lite"/>
    </source>
</evidence>
<reference evidence="2" key="1">
    <citation type="submission" date="2023-02" db="EMBL/GenBank/DDBJ databases">
        <title>Colletotrichum kahawae CIFC_Que2 genome sequencing and assembly.</title>
        <authorList>
            <person name="Baroncelli R."/>
        </authorList>
    </citation>
    <scope>NUCLEOTIDE SEQUENCE</scope>
    <source>
        <strain evidence="2">CIFC_Que2</strain>
    </source>
</reference>
<name>A0AAE0DCT8_COLKA</name>
<proteinExistence type="predicted"/>
<dbReference type="AlphaFoldDB" id="A0AAE0DCT8"/>
<evidence type="ECO:0000313" key="2">
    <source>
        <dbReference type="EMBL" id="KAK2776494.1"/>
    </source>
</evidence>